<feature type="active site" description="Charge relay system" evidence="6">
    <location>
        <position position="72"/>
    </location>
</feature>
<keyword evidence="5" id="KW-0671">Queuosine biosynthesis</keyword>
<dbReference type="PANTHER" id="PTHR12589">
    <property type="entry name" value="PYRUVOYL TETRAHYDROBIOPTERIN SYNTHASE"/>
    <property type="match status" value="1"/>
</dbReference>
<feature type="binding site" evidence="7">
    <location>
        <position position="33"/>
    </location>
    <ligand>
        <name>Zn(2+)</name>
        <dbReference type="ChEBI" id="CHEBI:29105"/>
    </ligand>
</feature>
<comment type="pathway">
    <text evidence="1 5">Purine metabolism; 7-cyano-7-deazaguanine biosynthesis.</text>
</comment>
<evidence type="ECO:0000313" key="8">
    <source>
        <dbReference type="EMBL" id="SHN67655.1"/>
    </source>
</evidence>
<comment type="catalytic activity">
    <reaction evidence="4 5">
        <text>7,8-dihydroneopterin 3'-triphosphate + H2O = 6-carboxy-5,6,7,8-tetrahydropterin + triphosphate + acetaldehyde + 2 H(+)</text>
        <dbReference type="Rhea" id="RHEA:27966"/>
        <dbReference type="ChEBI" id="CHEBI:15343"/>
        <dbReference type="ChEBI" id="CHEBI:15377"/>
        <dbReference type="ChEBI" id="CHEBI:15378"/>
        <dbReference type="ChEBI" id="CHEBI:18036"/>
        <dbReference type="ChEBI" id="CHEBI:58462"/>
        <dbReference type="ChEBI" id="CHEBI:61032"/>
        <dbReference type="EC" id="4.1.2.50"/>
    </reaction>
</comment>
<name>A0A1M7TAA6_9BACT</name>
<gene>
    <name evidence="8" type="ORF">SAMN02745728_01772</name>
</gene>
<evidence type="ECO:0000256" key="5">
    <source>
        <dbReference type="PIRNR" id="PIRNR006113"/>
    </source>
</evidence>
<reference evidence="8 9" key="1">
    <citation type="submission" date="2016-12" db="EMBL/GenBank/DDBJ databases">
        <authorList>
            <person name="Song W.-J."/>
            <person name="Kurnit D.M."/>
        </authorList>
    </citation>
    <scope>NUCLEOTIDE SEQUENCE [LARGE SCALE GENOMIC DNA]</scope>
    <source>
        <strain evidence="8 9">DSM 11393</strain>
    </source>
</reference>
<dbReference type="GO" id="GO:0070497">
    <property type="term" value="F:6-carboxytetrahydropterin synthase activity"/>
    <property type="evidence" value="ECO:0007669"/>
    <property type="project" value="UniProtKB-EC"/>
</dbReference>
<dbReference type="Pfam" id="PF01242">
    <property type="entry name" value="PTPS"/>
    <property type="match status" value="1"/>
</dbReference>
<evidence type="ECO:0000256" key="7">
    <source>
        <dbReference type="PIRSR" id="PIRSR006113-2"/>
    </source>
</evidence>
<evidence type="ECO:0000256" key="2">
    <source>
        <dbReference type="ARBA" id="ARBA00008900"/>
    </source>
</evidence>
<dbReference type="GO" id="GO:0008616">
    <property type="term" value="P:tRNA queuosine(34) biosynthetic process"/>
    <property type="evidence" value="ECO:0007669"/>
    <property type="project" value="UniProtKB-KW"/>
</dbReference>
<comment type="similarity">
    <text evidence="2 5">Belongs to the PTPS family. QueD subfamily.</text>
</comment>
<feature type="active site" description="Charge relay system" evidence="6">
    <location>
        <position position="117"/>
    </location>
</feature>
<dbReference type="Gene3D" id="3.30.479.10">
    <property type="entry name" value="6-pyruvoyl tetrahydropterin synthase/QueD"/>
    <property type="match status" value="1"/>
</dbReference>
<dbReference type="EMBL" id="FRDI01000009">
    <property type="protein sequence ID" value="SHN67655.1"/>
    <property type="molecule type" value="Genomic_DNA"/>
</dbReference>
<dbReference type="InterPro" id="IPR007115">
    <property type="entry name" value="6-PTP_synth/QueD"/>
</dbReference>
<comment type="cofactor">
    <cofactor evidence="5 7">
        <name>Zn(2+)</name>
        <dbReference type="ChEBI" id="CHEBI:29105"/>
    </cofactor>
    <text evidence="5 7">Binds 1 zinc ion per subunit.</text>
</comment>
<dbReference type="UniPathway" id="UPA00391"/>
<protein>
    <recommendedName>
        <fullName evidence="3 5">6-carboxy-5,6,7,8-tetrahydropterin synthase</fullName>
        <ecNumber evidence="5">4.-.-.-</ecNumber>
    </recommendedName>
</protein>
<evidence type="ECO:0000256" key="3">
    <source>
        <dbReference type="ARBA" id="ARBA00018141"/>
    </source>
</evidence>
<feature type="binding site" evidence="7">
    <location>
        <position position="18"/>
    </location>
    <ligand>
        <name>Zn(2+)</name>
        <dbReference type="ChEBI" id="CHEBI:29105"/>
    </ligand>
</feature>
<dbReference type="NCBIfam" id="TIGR03367">
    <property type="entry name" value="queuosine_QueD"/>
    <property type="match status" value="1"/>
</dbReference>
<dbReference type="PANTHER" id="PTHR12589:SF8">
    <property type="entry name" value="6-CARBOXY-5,6,7,8-TETRAHYDROPTERIN SYNTHASE"/>
    <property type="match status" value="1"/>
</dbReference>
<evidence type="ECO:0000256" key="6">
    <source>
        <dbReference type="PIRSR" id="PIRSR006113-1"/>
    </source>
</evidence>
<dbReference type="OrthoDB" id="9804698at2"/>
<keyword evidence="5 7" id="KW-0862">Zinc</keyword>
<dbReference type="EC" id="4.-.-.-" evidence="5"/>
<keyword evidence="5 7" id="KW-0479">Metal-binding</keyword>
<dbReference type="STRING" id="1121455.SAMN02745728_01772"/>
<organism evidence="8 9">
    <name type="scientific">Desulfovibrio litoralis DSM 11393</name>
    <dbReference type="NCBI Taxonomy" id="1121455"/>
    <lineage>
        <taxon>Bacteria</taxon>
        <taxon>Pseudomonadati</taxon>
        <taxon>Thermodesulfobacteriota</taxon>
        <taxon>Desulfovibrionia</taxon>
        <taxon>Desulfovibrionales</taxon>
        <taxon>Desulfovibrionaceae</taxon>
        <taxon>Desulfovibrio</taxon>
    </lineage>
</organism>
<evidence type="ECO:0000256" key="4">
    <source>
        <dbReference type="ARBA" id="ARBA00048807"/>
    </source>
</evidence>
<dbReference type="RefSeq" id="WP_072697462.1">
    <property type="nucleotide sequence ID" value="NZ_FRDI01000009.1"/>
</dbReference>
<dbReference type="AlphaFoldDB" id="A0A1M7TAA6"/>
<dbReference type="GO" id="GO:0046872">
    <property type="term" value="F:metal ion binding"/>
    <property type="evidence" value="ECO:0007669"/>
    <property type="project" value="UniProtKB-KW"/>
</dbReference>
<keyword evidence="9" id="KW-1185">Reference proteome</keyword>
<sequence>MLKKFWRITIHSEFSAAHALRNYNGKCEHLHGHNFGVSITIQGEKLSEDTELLLDFTVLKQELKSVLELLDHKDLNAVSPFDKINPSSENIARFVFQALAPRLTKYAVTLYEVNISERGPQSASYFEVFE</sequence>
<dbReference type="PIRSF" id="PIRSF006113">
    <property type="entry name" value="PTP_synth"/>
    <property type="match status" value="1"/>
</dbReference>
<dbReference type="Proteomes" id="UP000186469">
    <property type="component" value="Unassembled WGS sequence"/>
</dbReference>
<evidence type="ECO:0000313" key="9">
    <source>
        <dbReference type="Proteomes" id="UP000186469"/>
    </source>
</evidence>
<accession>A0A1M7TAA6</accession>
<proteinExistence type="inferred from homology"/>
<keyword evidence="5" id="KW-0456">Lyase</keyword>
<evidence type="ECO:0000256" key="1">
    <source>
        <dbReference type="ARBA" id="ARBA00005061"/>
    </source>
</evidence>
<dbReference type="SUPFAM" id="SSF55620">
    <property type="entry name" value="Tetrahydrobiopterin biosynthesis enzymes-like"/>
    <property type="match status" value="1"/>
</dbReference>
<feature type="binding site" evidence="7">
    <location>
        <position position="31"/>
    </location>
    <ligand>
        <name>Zn(2+)</name>
        <dbReference type="ChEBI" id="CHEBI:29105"/>
    </ligand>
</feature>
<dbReference type="InterPro" id="IPR038418">
    <property type="entry name" value="6-PTP_synth/QueD_sf"/>
</dbReference>
<feature type="active site" description="Proton acceptor" evidence="6">
    <location>
        <position position="27"/>
    </location>
</feature>